<dbReference type="InterPro" id="IPR001453">
    <property type="entry name" value="MoaB/Mog_dom"/>
</dbReference>
<dbReference type="SMART" id="SM00852">
    <property type="entry name" value="MoCF_biosynth"/>
    <property type="match status" value="1"/>
</dbReference>
<dbReference type="FunCoup" id="A0A6G9IDX3">
    <property type="interactions" value="131"/>
</dbReference>
<evidence type="ECO:0000313" key="3">
    <source>
        <dbReference type="EMBL" id="QIQ22435.1"/>
    </source>
</evidence>
<proteinExistence type="inferred from homology"/>
<dbReference type="NCBIfam" id="NF002978">
    <property type="entry name" value="PRK03673.1"/>
    <property type="match status" value="1"/>
</dbReference>
<accession>A0A6G9IDX3</accession>
<dbReference type="PIRSF" id="PIRSF006728">
    <property type="entry name" value="CinA"/>
    <property type="match status" value="1"/>
</dbReference>
<dbReference type="InterPro" id="IPR036653">
    <property type="entry name" value="CinA-like_C"/>
</dbReference>
<dbReference type="PANTHER" id="PTHR13939">
    <property type="entry name" value="NICOTINAMIDE-NUCLEOTIDE AMIDOHYDROLASE PNCC"/>
    <property type="match status" value="1"/>
</dbReference>
<evidence type="ECO:0000256" key="1">
    <source>
        <dbReference type="HAMAP-Rule" id="MF_00226"/>
    </source>
</evidence>
<dbReference type="Proteomes" id="UP000501168">
    <property type="component" value="Chromosome"/>
</dbReference>
<keyword evidence="4" id="KW-1185">Reference proteome</keyword>
<name>A0A6G9IDX3_9GAMM</name>
<dbReference type="NCBIfam" id="TIGR00200">
    <property type="entry name" value="cinA_nterm"/>
    <property type="match status" value="1"/>
</dbReference>
<organism evidence="3 4">
    <name type="scientific">Zophobihabitans entericus</name>
    <dbReference type="NCBI Taxonomy" id="1635327"/>
    <lineage>
        <taxon>Bacteria</taxon>
        <taxon>Pseudomonadati</taxon>
        <taxon>Pseudomonadota</taxon>
        <taxon>Gammaproteobacteria</taxon>
        <taxon>Orbales</taxon>
        <taxon>Orbaceae</taxon>
        <taxon>Zophobihabitans</taxon>
    </lineage>
</organism>
<dbReference type="SUPFAM" id="SSF53218">
    <property type="entry name" value="Molybdenum cofactor biosynthesis proteins"/>
    <property type="match status" value="1"/>
</dbReference>
<dbReference type="SUPFAM" id="SSF142433">
    <property type="entry name" value="CinA-like"/>
    <property type="match status" value="1"/>
</dbReference>
<dbReference type="CDD" id="cd00885">
    <property type="entry name" value="cinA"/>
    <property type="match status" value="1"/>
</dbReference>
<dbReference type="InterPro" id="IPR036425">
    <property type="entry name" value="MoaB/Mog-like_dom_sf"/>
</dbReference>
<reference evidence="3 4" key="1">
    <citation type="submission" date="2020-03" db="EMBL/GenBank/DDBJ databases">
        <title>Complete genome sequence of Orbus sp. IPMB12 (BCRC 80908).</title>
        <authorList>
            <person name="Lo W.-S."/>
            <person name="Chang T.-H."/>
            <person name="Kuo C.-H."/>
        </authorList>
    </citation>
    <scope>NUCLEOTIDE SEQUENCE [LARGE SCALE GENOMIC DNA]</scope>
    <source>
        <strain evidence="3 4">IPMB12</strain>
    </source>
</reference>
<dbReference type="InParanoid" id="A0A6G9IDX3"/>
<protein>
    <recommendedName>
        <fullName evidence="1">CinA-like protein</fullName>
    </recommendedName>
</protein>
<comment type="similarity">
    <text evidence="1">Belongs to the CinA family.</text>
</comment>
<feature type="domain" description="MoaB/Mog" evidence="2">
    <location>
        <begin position="4"/>
        <end position="171"/>
    </location>
</feature>
<dbReference type="InterPro" id="IPR008135">
    <property type="entry name" value="Competence-induced_CinA"/>
</dbReference>
<dbReference type="HAMAP" id="MF_00226_B">
    <property type="entry name" value="CinA_B"/>
    <property type="match status" value="1"/>
</dbReference>
<dbReference type="AlphaFoldDB" id="A0A6G9IDX3"/>
<dbReference type="EMBL" id="CP050253">
    <property type="protein sequence ID" value="QIQ22435.1"/>
    <property type="molecule type" value="Genomic_DNA"/>
</dbReference>
<gene>
    <name evidence="3" type="ORF">IPMB12_07430</name>
</gene>
<evidence type="ECO:0000313" key="4">
    <source>
        <dbReference type="Proteomes" id="UP000501168"/>
    </source>
</evidence>
<dbReference type="Pfam" id="PF00994">
    <property type="entry name" value="MoCF_biosynth"/>
    <property type="match status" value="1"/>
</dbReference>
<dbReference type="NCBIfam" id="TIGR00177">
    <property type="entry name" value="molyb_syn"/>
    <property type="match status" value="1"/>
</dbReference>
<dbReference type="Gene3D" id="3.40.980.10">
    <property type="entry name" value="MoaB/Mog-like domain"/>
    <property type="match status" value="1"/>
</dbReference>
<dbReference type="KEGG" id="orb:IPMB12_07430"/>
<sequence length="394" mass="44298">MRIEMLSTGDEVLYGQIVDTNSAWLSDFLFQQGFPITSRVTAGDNLNQLVDMLRERSKQNDVLIVNGGLGPTSDDLSALAAAMANNEELVEHAEWIAEMERYFAQRGRPMSPTNRKQAMLPKSATIINNPVGTACGFLVKLNGCSLFFTPGVPSEFKVMVKDEILPRLKQMFPNIVTPVCYRLTTLGRSESEIAAELESQLKLPENVDLGYRSAMPIIELKLTGPGTKQAEMEKVWQQLKGYVRDNTIYEGTVGLPKLVTELLTEKGLSLTVSEQYTAGLMAYQLYDAEAPLTGSEVTRNQQTSLVEYAKALRQKNHTDIALVLGDYKQEQKTFEVVLDTQQKTYHYQLKYISRIYSRTMLQDIFSTVALDMLRRHLSGLSLMTPNIWMEAIEL</sequence>
<dbReference type="PANTHER" id="PTHR13939:SF0">
    <property type="entry name" value="NMN AMIDOHYDROLASE-LIKE PROTEIN YFAY"/>
    <property type="match status" value="1"/>
</dbReference>
<evidence type="ECO:0000259" key="2">
    <source>
        <dbReference type="SMART" id="SM00852"/>
    </source>
</evidence>
<dbReference type="InterPro" id="IPR050101">
    <property type="entry name" value="CinA"/>
</dbReference>